<organism evidence="1 2">
    <name type="scientific">Eumeta variegata</name>
    <name type="common">Bagworm moth</name>
    <name type="synonym">Eumeta japonica</name>
    <dbReference type="NCBI Taxonomy" id="151549"/>
    <lineage>
        <taxon>Eukaryota</taxon>
        <taxon>Metazoa</taxon>
        <taxon>Ecdysozoa</taxon>
        <taxon>Arthropoda</taxon>
        <taxon>Hexapoda</taxon>
        <taxon>Insecta</taxon>
        <taxon>Pterygota</taxon>
        <taxon>Neoptera</taxon>
        <taxon>Endopterygota</taxon>
        <taxon>Lepidoptera</taxon>
        <taxon>Glossata</taxon>
        <taxon>Ditrysia</taxon>
        <taxon>Tineoidea</taxon>
        <taxon>Psychidae</taxon>
        <taxon>Oiketicinae</taxon>
        <taxon>Eumeta</taxon>
    </lineage>
</organism>
<proteinExistence type="predicted"/>
<dbReference type="EMBL" id="BGZK01003194">
    <property type="protein sequence ID" value="GBO98555.1"/>
    <property type="molecule type" value="Genomic_DNA"/>
</dbReference>
<protein>
    <submittedName>
        <fullName evidence="1">Uncharacterized protein</fullName>
    </submittedName>
</protein>
<name>A0A4C1S9H3_EUMVA</name>
<keyword evidence="2" id="KW-1185">Reference proteome</keyword>
<accession>A0A4C1S9H3</accession>
<reference evidence="1 2" key="1">
    <citation type="journal article" date="2019" name="Commun. Biol.">
        <title>The bagworm genome reveals a unique fibroin gene that provides high tensile strength.</title>
        <authorList>
            <person name="Kono N."/>
            <person name="Nakamura H."/>
            <person name="Ohtoshi R."/>
            <person name="Tomita M."/>
            <person name="Numata K."/>
            <person name="Arakawa K."/>
        </authorList>
    </citation>
    <scope>NUCLEOTIDE SEQUENCE [LARGE SCALE GENOMIC DNA]</scope>
</reference>
<dbReference type="Proteomes" id="UP000299102">
    <property type="component" value="Unassembled WGS sequence"/>
</dbReference>
<gene>
    <name evidence="1" type="ORF">EVAR_92194_1</name>
</gene>
<sequence>MTPFYERLRQFFGGLVPCVVTTRSQKVIKSAGGPCTPAARTEPTAKQKSYYYLPHKPDAGQRPPTTVVTTAIETSGTTV</sequence>
<comment type="caution">
    <text evidence="1">The sequence shown here is derived from an EMBL/GenBank/DDBJ whole genome shotgun (WGS) entry which is preliminary data.</text>
</comment>
<dbReference type="AlphaFoldDB" id="A0A4C1S9H3"/>
<evidence type="ECO:0000313" key="1">
    <source>
        <dbReference type="EMBL" id="GBO98555.1"/>
    </source>
</evidence>
<evidence type="ECO:0000313" key="2">
    <source>
        <dbReference type="Proteomes" id="UP000299102"/>
    </source>
</evidence>